<proteinExistence type="predicted"/>
<sequence>MEARLQGAVLMAARLQGAHLEGARLEGANLMEARLQGADLEEARLDRSTDLRGADFSGSPLRSVDLSTVRISQDQVNASFGDGSVTLPPTIDRPAHWPEGKLHPREFYRQWRLWQSGPASDTPPPKPDP</sequence>
<dbReference type="InterPro" id="IPR051082">
    <property type="entry name" value="Pentapeptide-BTB/POZ_domain"/>
</dbReference>
<dbReference type="SUPFAM" id="SSF141571">
    <property type="entry name" value="Pentapeptide repeat-like"/>
    <property type="match status" value="1"/>
</dbReference>
<dbReference type="EMBL" id="CP067136">
    <property type="protein sequence ID" value="WCR08256.1"/>
    <property type="molecule type" value="Genomic_DNA"/>
</dbReference>
<gene>
    <name evidence="2" type="ORF">JHX87_05425</name>
</gene>
<organism evidence="2 3">
    <name type="scientific">Paracoccus fistulariae</name>
    <dbReference type="NCBI Taxonomy" id="658446"/>
    <lineage>
        <taxon>Bacteria</taxon>
        <taxon>Pseudomonadati</taxon>
        <taxon>Pseudomonadota</taxon>
        <taxon>Alphaproteobacteria</taxon>
        <taxon>Rhodobacterales</taxon>
        <taxon>Paracoccaceae</taxon>
        <taxon>Paracoccus</taxon>
    </lineage>
</organism>
<keyword evidence="3" id="KW-1185">Reference proteome</keyword>
<reference evidence="2 3" key="1">
    <citation type="submission" date="2021-01" db="EMBL/GenBank/DDBJ databases">
        <title>Biogeographic distribution of Paracoccus.</title>
        <authorList>
            <person name="Hollensteiner J."/>
            <person name="Leineberger J."/>
            <person name="Brinkhoff T."/>
            <person name="Daniel R."/>
        </authorList>
    </citation>
    <scope>NUCLEOTIDE SEQUENCE [LARGE SCALE GENOMIC DNA]</scope>
    <source>
        <strain evidence="2 3">KCTC 22803</strain>
    </source>
</reference>
<name>A0ABY7SQB3_9RHOB</name>
<evidence type="ECO:0000313" key="3">
    <source>
        <dbReference type="Proteomes" id="UP001219349"/>
    </source>
</evidence>
<dbReference type="PANTHER" id="PTHR14136:SF17">
    <property type="entry name" value="BTB_POZ DOMAIN-CONTAINING PROTEIN KCTD9"/>
    <property type="match status" value="1"/>
</dbReference>
<dbReference type="PANTHER" id="PTHR14136">
    <property type="entry name" value="BTB_POZ DOMAIN-CONTAINING PROTEIN KCTD9"/>
    <property type="match status" value="1"/>
</dbReference>
<dbReference type="Pfam" id="PF00805">
    <property type="entry name" value="Pentapeptide"/>
    <property type="match status" value="1"/>
</dbReference>
<dbReference type="Proteomes" id="UP001219349">
    <property type="component" value="Chromosome"/>
</dbReference>
<evidence type="ECO:0000256" key="1">
    <source>
        <dbReference type="SAM" id="MobiDB-lite"/>
    </source>
</evidence>
<protein>
    <submittedName>
        <fullName evidence="2">Pentapeptide repeat-containing protein</fullName>
    </submittedName>
</protein>
<accession>A0ABY7SQB3</accession>
<dbReference type="Gene3D" id="2.160.20.80">
    <property type="entry name" value="E3 ubiquitin-protein ligase SopA"/>
    <property type="match status" value="1"/>
</dbReference>
<dbReference type="InterPro" id="IPR001646">
    <property type="entry name" value="5peptide_repeat"/>
</dbReference>
<feature type="region of interest" description="Disordered" evidence="1">
    <location>
        <begin position="79"/>
        <end position="99"/>
    </location>
</feature>
<evidence type="ECO:0000313" key="2">
    <source>
        <dbReference type="EMBL" id="WCR08256.1"/>
    </source>
</evidence>
<dbReference type="RefSeq" id="WP_272833861.1">
    <property type="nucleotide sequence ID" value="NZ_CP067136.1"/>
</dbReference>